<name>A0ACB9RLT6_9MYRT</name>
<gene>
    <name evidence="1" type="ORF">MLD38_005734</name>
</gene>
<comment type="caution">
    <text evidence="1">The sequence shown here is derived from an EMBL/GenBank/DDBJ whole genome shotgun (WGS) entry which is preliminary data.</text>
</comment>
<keyword evidence="2" id="KW-1185">Reference proteome</keyword>
<evidence type="ECO:0000313" key="1">
    <source>
        <dbReference type="EMBL" id="KAI4379433.1"/>
    </source>
</evidence>
<evidence type="ECO:0000313" key="2">
    <source>
        <dbReference type="Proteomes" id="UP001057402"/>
    </source>
</evidence>
<organism evidence="1 2">
    <name type="scientific">Melastoma candidum</name>
    <dbReference type="NCBI Taxonomy" id="119954"/>
    <lineage>
        <taxon>Eukaryota</taxon>
        <taxon>Viridiplantae</taxon>
        <taxon>Streptophyta</taxon>
        <taxon>Embryophyta</taxon>
        <taxon>Tracheophyta</taxon>
        <taxon>Spermatophyta</taxon>
        <taxon>Magnoliopsida</taxon>
        <taxon>eudicotyledons</taxon>
        <taxon>Gunneridae</taxon>
        <taxon>Pentapetalae</taxon>
        <taxon>rosids</taxon>
        <taxon>malvids</taxon>
        <taxon>Myrtales</taxon>
        <taxon>Melastomataceae</taxon>
        <taxon>Melastomatoideae</taxon>
        <taxon>Melastomateae</taxon>
        <taxon>Melastoma</taxon>
    </lineage>
</organism>
<reference evidence="2" key="1">
    <citation type="journal article" date="2023" name="Front. Plant Sci.">
        <title>Chromosomal-level genome assembly of Melastoma candidum provides insights into trichome evolution.</title>
        <authorList>
            <person name="Zhong Y."/>
            <person name="Wu W."/>
            <person name="Sun C."/>
            <person name="Zou P."/>
            <person name="Liu Y."/>
            <person name="Dai S."/>
            <person name="Zhou R."/>
        </authorList>
    </citation>
    <scope>NUCLEOTIDE SEQUENCE [LARGE SCALE GENOMIC DNA]</scope>
</reference>
<sequence length="189" mass="20287">MKVHCNPSASYHSSTRDFVIQPVSEGPDSAYPLSAYLLNKKPNSGVAFGMASNENEGFGWSRKEDGGARVYRPRAALTPRKNMSNFVNSADVNGTDCNEGQLDIKCKLAKFLSPATAKKRSASVGKKLPAERDPSPMAVKGKRSASPVPSKCVVPSLAAATRGRELLGRRQLLSLRGTGSHRQMLGNRG</sequence>
<protein>
    <submittedName>
        <fullName evidence="1">Uncharacterized protein</fullName>
    </submittedName>
</protein>
<dbReference type="EMBL" id="CM042882">
    <property type="protein sequence ID" value="KAI4379433.1"/>
    <property type="molecule type" value="Genomic_DNA"/>
</dbReference>
<dbReference type="Proteomes" id="UP001057402">
    <property type="component" value="Chromosome 3"/>
</dbReference>
<proteinExistence type="predicted"/>
<accession>A0ACB9RLT6</accession>